<dbReference type="OrthoDB" id="3071567at2759"/>
<keyword evidence="2" id="KW-1185">Reference proteome</keyword>
<dbReference type="EMBL" id="JANKHO010000550">
    <property type="protein sequence ID" value="KAJ3508572.1"/>
    <property type="molecule type" value="Genomic_DNA"/>
</dbReference>
<gene>
    <name evidence="1" type="ORF">NLJ89_g5685</name>
</gene>
<name>A0A9W8JY13_9AGAR</name>
<reference evidence="1" key="1">
    <citation type="submission" date="2022-07" db="EMBL/GenBank/DDBJ databases">
        <title>Genome Sequence of Agrocybe chaxingu.</title>
        <authorList>
            <person name="Buettner E."/>
        </authorList>
    </citation>
    <scope>NUCLEOTIDE SEQUENCE</scope>
    <source>
        <strain evidence="1">MP-N11</strain>
    </source>
</reference>
<comment type="caution">
    <text evidence="1">The sequence shown here is derived from an EMBL/GenBank/DDBJ whole genome shotgun (WGS) entry which is preliminary data.</text>
</comment>
<evidence type="ECO:0008006" key="3">
    <source>
        <dbReference type="Google" id="ProtNLM"/>
    </source>
</evidence>
<evidence type="ECO:0000313" key="1">
    <source>
        <dbReference type="EMBL" id="KAJ3508572.1"/>
    </source>
</evidence>
<dbReference type="AlphaFoldDB" id="A0A9W8JY13"/>
<evidence type="ECO:0000313" key="2">
    <source>
        <dbReference type="Proteomes" id="UP001148786"/>
    </source>
</evidence>
<organism evidence="1 2">
    <name type="scientific">Agrocybe chaxingu</name>
    <dbReference type="NCBI Taxonomy" id="84603"/>
    <lineage>
        <taxon>Eukaryota</taxon>
        <taxon>Fungi</taxon>
        <taxon>Dikarya</taxon>
        <taxon>Basidiomycota</taxon>
        <taxon>Agaricomycotina</taxon>
        <taxon>Agaricomycetes</taxon>
        <taxon>Agaricomycetidae</taxon>
        <taxon>Agaricales</taxon>
        <taxon>Agaricineae</taxon>
        <taxon>Strophariaceae</taxon>
        <taxon>Agrocybe</taxon>
    </lineage>
</organism>
<proteinExistence type="predicted"/>
<dbReference type="Proteomes" id="UP001148786">
    <property type="component" value="Unassembled WGS sequence"/>
</dbReference>
<accession>A0A9W8JY13</accession>
<sequence length="697" mass="79199">MCVGREISVGNWYEILRNCTNLISAGFVLKPAHSVFFPALKALRLVGHKIRNSFGTLAGFLRATPALTELQFDTSIFMFFSFDIFPQSVCVPHVLLRNMERLVFKNTKSEDSHRAIVAHFLKTGWTKLSPPAGRVGHLEFTFKPYEVPRGGIVQEKHVAAIKQSALVRDVEEFRMKEDLVQGYEVHLRHLVAGEHWKPSLAYSALLQDLPKWDEVNLTTKKVFLSSPSTRAIVQISKLGDDILWSTFMLNADMDQDIPRIEFDALSQWEPRALTIARDTSHVCRSWRAIILSSPSIWGKLIDVDYLCRLNPRWSEEIMRRTADAPLTVKGYSFHHSDDTPTVFLAGVLSSRWDRVEKIELIVWELSPFVERCWSMLCKPSPSLKTFVCRANSGNKQPYGVNDVGRKILGGFTPRLTSFSFTGPIEIDSSAFLLSRLRSLHIMMTSQTGTNPLSIWLQSLKTMHCLEHLAVYSAFKVPKNDNCGLFAVHLPHLVSLHVNHTLFEAASFIARLKVPPTCLDITASKFRVAQFSGSGIIFQLRIDCGDEAELPVMFPYVEFFREDDFSHITLLQLAAGHFFELRLDEGSRRFLCLLTSVEILETDMHSIDTLVQIPRGDQPILFPRLYVLRLLDFRVLVPSHGEDELEAVDNGTNVGIMFLQQRKAEDCPVTVLDLTECERFPQDLTPFRTFDGLEIIEK</sequence>
<protein>
    <recommendedName>
        <fullName evidence="3">F-box domain-containing protein</fullName>
    </recommendedName>
</protein>